<dbReference type="VEuPathDB" id="MicrosporidiaDB:Eint_081260"/>
<evidence type="ECO:0000256" key="2">
    <source>
        <dbReference type="SAM" id="MobiDB-lite"/>
    </source>
</evidence>
<dbReference type="PANTHER" id="PTHR15271:SF4">
    <property type="entry name" value="CHROMATIN ASSEMBLY FACTOR 1 SUBUNIT B"/>
    <property type="match status" value="1"/>
</dbReference>
<dbReference type="InterPro" id="IPR036322">
    <property type="entry name" value="WD40_repeat_dom_sf"/>
</dbReference>
<dbReference type="GO" id="GO:0006334">
    <property type="term" value="P:nucleosome assembly"/>
    <property type="evidence" value="ECO:0007669"/>
    <property type="project" value="TreeGrafter"/>
</dbReference>
<dbReference type="KEGG" id="ein:Eint_081260"/>
<dbReference type="OrthoDB" id="71227at2759"/>
<dbReference type="GeneID" id="9698246"/>
<feature type="region of interest" description="Disordered" evidence="2">
    <location>
        <begin position="154"/>
        <end position="173"/>
    </location>
</feature>
<gene>
    <name evidence="3" type="ORF">Eint_081260</name>
</gene>
<evidence type="ECO:0000313" key="4">
    <source>
        <dbReference type="Proteomes" id="UP000002313"/>
    </source>
</evidence>
<reference evidence="3 4" key="2">
    <citation type="journal article" date="2012" name="Proc. Natl. Acad. Sci. U.S.A.">
        <title>Gain and loss of multiple functionally related, horizontally transferred genes in the reduced genomes of two microsporidian parasites.</title>
        <authorList>
            <person name="Pombert J.-F."/>
            <person name="Selman M."/>
            <person name="Burki F."/>
            <person name="Bardell F.T."/>
            <person name="Farinelli L."/>
            <person name="Solter L.F."/>
            <person name="Whitman D.W."/>
            <person name="Weiss L.M."/>
            <person name="Corradi N."/>
            <person name="Keeling P.J."/>
        </authorList>
    </citation>
    <scope>NUCLEOTIDE SEQUENCE [LARGE SCALE GENOMIC DNA]</scope>
    <source>
        <strain evidence="3 4">ATCC 50506</strain>
    </source>
</reference>
<keyword evidence="4" id="KW-1185">Reference proteome</keyword>
<evidence type="ECO:0000256" key="1">
    <source>
        <dbReference type="PROSITE-ProRule" id="PRU00221"/>
    </source>
</evidence>
<name>E0S8U1_ENCIT</name>
<dbReference type="PROSITE" id="PS50082">
    <property type="entry name" value="WD_REPEATS_2"/>
    <property type="match status" value="1"/>
</dbReference>
<sequence length="355" mass="40483">MENLEKWYPIEVTTHNLHFHEEASIFTMHGNEEFIATGGGDKDIRLWRVEKSASKNKDFCYTTAANSSIKIRYHTVLSGHHRSVNCVRFQGDLLASCSDGGEVILWSGEKPHVVRRIDGDDAYELVWGNGHLFVGFSSGNILVYQVTLNNESLRGDENHSNSRASKDEDEKKKDWSQEISTKLVQKVQCHGDIIQGLAFNHRFGVLTSLSKDRTGRTFVFTDKLVAIEKMEYVDGERLFTAGRGFFRRFSYSPDGKLLYLACCKSNTVAVLHYPFRMEHMYGTMGPFDSEPLRIMCDENKVFIATKKNLYVFADQKLEFCVENISFMTITDGWVFDGICFLCSLDGFLSSLSMKR</sequence>
<reference evidence="3 4" key="1">
    <citation type="journal article" date="2010" name="Nat. Commun.">
        <title>The complete sequence of the smallest known nuclear genome from the microsporidian Encephalitozoon intestinalis.</title>
        <authorList>
            <person name="Corradi N."/>
            <person name="Pombert J.-F."/>
            <person name="Farinelli L."/>
            <person name="Didier E.S."/>
            <person name="Keeling P.J."/>
        </authorList>
    </citation>
    <scope>NUCLEOTIDE SEQUENCE [LARGE SCALE GENOMIC DNA]</scope>
    <source>
        <strain evidence="3 4">ATCC 50506</strain>
    </source>
</reference>
<keyword evidence="1" id="KW-0853">WD repeat</keyword>
<dbReference type="GO" id="GO:0033186">
    <property type="term" value="C:CAF-1 complex"/>
    <property type="evidence" value="ECO:0007669"/>
    <property type="project" value="TreeGrafter"/>
</dbReference>
<dbReference type="InterPro" id="IPR045145">
    <property type="entry name" value="PTHR15271"/>
</dbReference>
<dbReference type="Gene3D" id="2.130.10.10">
    <property type="entry name" value="YVTN repeat-like/Quinoprotein amine dehydrogenase"/>
    <property type="match status" value="2"/>
</dbReference>
<organism evidence="3 4">
    <name type="scientific">Encephalitozoon intestinalis (strain ATCC 50506)</name>
    <name type="common">Microsporidian parasite</name>
    <name type="synonym">Septata intestinalis</name>
    <dbReference type="NCBI Taxonomy" id="876142"/>
    <lineage>
        <taxon>Eukaryota</taxon>
        <taxon>Fungi</taxon>
        <taxon>Fungi incertae sedis</taxon>
        <taxon>Microsporidia</taxon>
        <taxon>Unikaryonidae</taxon>
        <taxon>Encephalitozoon</taxon>
    </lineage>
</organism>
<dbReference type="InterPro" id="IPR001680">
    <property type="entry name" value="WD40_rpt"/>
</dbReference>
<feature type="repeat" description="WD" evidence="1">
    <location>
        <begin position="77"/>
        <end position="107"/>
    </location>
</feature>
<dbReference type="AlphaFoldDB" id="E0S8U1"/>
<dbReference type="SUPFAM" id="SSF50978">
    <property type="entry name" value="WD40 repeat-like"/>
    <property type="match status" value="1"/>
</dbReference>
<dbReference type="HOGENOM" id="CLU_760826_0_0_1"/>
<dbReference type="GO" id="GO:0005634">
    <property type="term" value="C:nucleus"/>
    <property type="evidence" value="ECO:0007669"/>
    <property type="project" value="TreeGrafter"/>
</dbReference>
<dbReference type="RefSeq" id="XP_003073418.1">
    <property type="nucleotide sequence ID" value="XM_003073372.1"/>
</dbReference>
<dbReference type="EMBL" id="CP001949">
    <property type="protein sequence ID" value="ADM12058.1"/>
    <property type="molecule type" value="Genomic_DNA"/>
</dbReference>
<dbReference type="Pfam" id="PF00400">
    <property type="entry name" value="WD40"/>
    <property type="match status" value="2"/>
</dbReference>
<dbReference type="PANTHER" id="PTHR15271">
    <property type="entry name" value="CHROMATIN ASSEMBLY FACTOR 1 SUBUNIT B"/>
    <property type="match status" value="1"/>
</dbReference>
<dbReference type="Proteomes" id="UP000002313">
    <property type="component" value="Chromosome VIII"/>
</dbReference>
<protein>
    <submittedName>
        <fullName evidence="3">Chromatin assembly factor 1 subunit P60</fullName>
    </submittedName>
</protein>
<dbReference type="GO" id="GO:0006335">
    <property type="term" value="P:DNA replication-dependent chromatin assembly"/>
    <property type="evidence" value="ECO:0007669"/>
    <property type="project" value="InterPro"/>
</dbReference>
<proteinExistence type="predicted"/>
<accession>E0S8U1</accession>
<dbReference type="InterPro" id="IPR015943">
    <property type="entry name" value="WD40/YVTN_repeat-like_dom_sf"/>
</dbReference>
<dbReference type="SMART" id="SM00320">
    <property type="entry name" value="WD40"/>
    <property type="match status" value="3"/>
</dbReference>
<evidence type="ECO:0000313" key="3">
    <source>
        <dbReference type="EMBL" id="ADM12058.1"/>
    </source>
</evidence>